<accession>A0A1X6XLU0</accession>
<dbReference type="AlphaFoldDB" id="A0A1X6XLU0"/>
<keyword evidence="2" id="KW-1185">Reference proteome</keyword>
<name>A0A1X6XLU0_9MICO</name>
<dbReference type="Proteomes" id="UP000196581">
    <property type="component" value="Unassembled WGS sequence"/>
</dbReference>
<dbReference type="RefSeq" id="WP_087008493.1">
    <property type="nucleotide sequence ID" value="NZ_FWFF01000019.1"/>
</dbReference>
<proteinExistence type="predicted"/>
<dbReference type="Pfam" id="PF12900">
    <property type="entry name" value="Pyridox_ox_2"/>
    <property type="match status" value="1"/>
</dbReference>
<evidence type="ECO:0000313" key="1">
    <source>
        <dbReference type="EMBL" id="SLM99959.1"/>
    </source>
</evidence>
<dbReference type="Gene3D" id="2.30.110.10">
    <property type="entry name" value="Electron Transport, Fmn-binding Protein, Chain A"/>
    <property type="match status" value="1"/>
</dbReference>
<dbReference type="SUPFAM" id="SSF50475">
    <property type="entry name" value="FMN-binding split barrel"/>
    <property type="match status" value="1"/>
</dbReference>
<dbReference type="EMBL" id="FWFF01000019">
    <property type="protein sequence ID" value="SLM99959.1"/>
    <property type="molecule type" value="Genomic_DNA"/>
</dbReference>
<evidence type="ECO:0000313" key="2">
    <source>
        <dbReference type="Proteomes" id="UP000196581"/>
    </source>
</evidence>
<protein>
    <submittedName>
        <fullName evidence="1">Uncharacterized protein</fullName>
    </submittedName>
</protein>
<sequence length="152" mass="16461">MTTSEAVENLSVDACWELLRSTTVGRLAVQTANGPDIFPINIAVDGGTIVFRSAEGTKVSAALNGPVALEVDGRNSDTDHAWSVVVKGHTQRIHKSEEVLATVDLPLVPWHKGDKPVFLRVQPRQVTGRRFPIAGPEAWWTPISEAPVTSED</sequence>
<gene>
    <name evidence="1" type="ORF">FM105_11950</name>
</gene>
<reference evidence="2" key="1">
    <citation type="submission" date="2017-02" db="EMBL/GenBank/DDBJ databases">
        <authorList>
            <person name="Dridi B."/>
        </authorList>
    </citation>
    <scope>NUCLEOTIDE SEQUENCE [LARGE SCALE GENOMIC DNA]</scope>
    <source>
        <strain evidence="2">B Co 03.10</strain>
    </source>
</reference>
<dbReference type="InterPro" id="IPR012349">
    <property type="entry name" value="Split_barrel_FMN-bd"/>
</dbReference>
<dbReference type="InterPro" id="IPR024747">
    <property type="entry name" value="Pyridox_Oxase-rel"/>
</dbReference>
<organism evidence="1 2">
    <name type="scientific">Brevibacterium yomogidense</name>
    <dbReference type="NCBI Taxonomy" id="946573"/>
    <lineage>
        <taxon>Bacteria</taxon>
        <taxon>Bacillati</taxon>
        <taxon>Actinomycetota</taxon>
        <taxon>Actinomycetes</taxon>
        <taxon>Micrococcales</taxon>
        <taxon>Brevibacteriaceae</taxon>
        <taxon>Brevibacterium</taxon>
    </lineage>
</organism>